<sequence length="258" mass="29023">MFKKSIITLVSLCFVSISLPSIACEKVPYKVGVQSIDYSPHYNGEHPNKETFFKLFIAWVSNKTGCKFEVINLPIKRLYLEFESDSFDLMYPDNPAWHSNSSSDEQTAPLDTRLYSPKIATALGGTMVKPEHENIKLESFRVLVFPRGFSPIAWYPLQESHAIEFKEVTDAAAALMMVDAGRATGADIEYNVARHLAKEHHYTALVLAKNLPFTPTGFHLSTIKHPKLMATISQLIDEHPQELSAMRKKAGLIENLPE</sequence>
<dbReference type="EMBL" id="BNCK01000005">
    <property type="protein sequence ID" value="GHF94322.1"/>
    <property type="molecule type" value="Genomic_DNA"/>
</dbReference>
<dbReference type="AlphaFoldDB" id="A0A919BIL5"/>
<dbReference type="RefSeq" id="WP_189770679.1">
    <property type="nucleotide sequence ID" value="NZ_BNCK01000005.1"/>
</dbReference>
<feature type="chain" id="PRO_5037943753" description="Solute-binding protein family 3/N-terminal domain-containing protein" evidence="1">
    <location>
        <begin position="24"/>
        <end position="258"/>
    </location>
</feature>
<gene>
    <name evidence="2" type="ORF">GCM10017161_23200</name>
</gene>
<name>A0A919BIL5_9GAMM</name>
<keyword evidence="1" id="KW-0732">Signal</keyword>
<keyword evidence="3" id="KW-1185">Reference proteome</keyword>
<accession>A0A919BIL5</accession>
<evidence type="ECO:0008006" key="4">
    <source>
        <dbReference type="Google" id="ProtNLM"/>
    </source>
</evidence>
<comment type="caution">
    <text evidence="2">The sequence shown here is derived from an EMBL/GenBank/DDBJ whole genome shotgun (WGS) entry which is preliminary data.</text>
</comment>
<dbReference type="Proteomes" id="UP000623842">
    <property type="component" value="Unassembled WGS sequence"/>
</dbReference>
<dbReference type="Gene3D" id="3.40.190.10">
    <property type="entry name" value="Periplasmic binding protein-like II"/>
    <property type="match status" value="2"/>
</dbReference>
<reference evidence="2" key="1">
    <citation type="journal article" date="2014" name="Int. J. Syst. Evol. Microbiol.">
        <title>Complete genome sequence of Corynebacterium casei LMG S-19264T (=DSM 44701T), isolated from a smear-ripened cheese.</title>
        <authorList>
            <consortium name="US DOE Joint Genome Institute (JGI-PGF)"/>
            <person name="Walter F."/>
            <person name="Albersmeier A."/>
            <person name="Kalinowski J."/>
            <person name="Ruckert C."/>
        </authorList>
    </citation>
    <scope>NUCLEOTIDE SEQUENCE</scope>
    <source>
        <strain evidence="2">KCTC 42731</strain>
    </source>
</reference>
<protein>
    <recommendedName>
        <fullName evidence="4">Solute-binding protein family 3/N-terminal domain-containing protein</fullName>
    </recommendedName>
</protein>
<organism evidence="2 3">
    <name type="scientific">Thalassotalea marina</name>
    <dbReference type="NCBI Taxonomy" id="1673741"/>
    <lineage>
        <taxon>Bacteria</taxon>
        <taxon>Pseudomonadati</taxon>
        <taxon>Pseudomonadota</taxon>
        <taxon>Gammaproteobacteria</taxon>
        <taxon>Alteromonadales</taxon>
        <taxon>Colwelliaceae</taxon>
        <taxon>Thalassotalea</taxon>
    </lineage>
</organism>
<evidence type="ECO:0000313" key="2">
    <source>
        <dbReference type="EMBL" id="GHF94322.1"/>
    </source>
</evidence>
<evidence type="ECO:0000313" key="3">
    <source>
        <dbReference type="Proteomes" id="UP000623842"/>
    </source>
</evidence>
<dbReference type="SUPFAM" id="SSF53850">
    <property type="entry name" value="Periplasmic binding protein-like II"/>
    <property type="match status" value="1"/>
</dbReference>
<proteinExistence type="predicted"/>
<evidence type="ECO:0000256" key="1">
    <source>
        <dbReference type="SAM" id="SignalP"/>
    </source>
</evidence>
<reference evidence="2" key="2">
    <citation type="submission" date="2020-09" db="EMBL/GenBank/DDBJ databases">
        <authorList>
            <person name="Sun Q."/>
            <person name="Kim S."/>
        </authorList>
    </citation>
    <scope>NUCLEOTIDE SEQUENCE</scope>
    <source>
        <strain evidence="2">KCTC 42731</strain>
    </source>
</reference>
<feature type="signal peptide" evidence="1">
    <location>
        <begin position="1"/>
        <end position="23"/>
    </location>
</feature>